<dbReference type="EMBL" id="VFOW01000001">
    <property type="protein sequence ID" value="TQL75095.1"/>
    <property type="molecule type" value="Genomic_DNA"/>
</dbReference>
<gene>
    <name evidence="2" type="ORF">FB566_0587</name>
</gene>
<accession>A0A543ARE4</accession>
<dbReference type="AlphaFoldDB" id="A0A543ARE4"/>
<organism evidence="2 3">
    <name type="scientific">Stackebrandtia endophytica</name>
    <dbReference type="NCBI Taxonomy" id="1496996"/>
    <lineage>
        <taxon>Bacteria</taxon>
        <taxon>Bacillati</taxon>
        <taxon>Actinomycetota</taxon>
        <taxon>Actinomycetes</taxon>
        <taxon>Glycomycetales</taxon>
        <taxon>Glycomycetaceae</taxon>
        <taxon>Stackebrandtia</taxon>
    </lineage>
</organism>
<dbReference type="Proteomes" id="UP000317043">
    <property type="component" value="Unassembled WGS sequence"/>
</dbReference>
<comment type="caution">
    <text evidence="2">The sequence shown here is derived from an EMBL/GenBank/DDBJ whole genome shotgun (WGS) entry which is preliminary data.</text>
</comment>
<dbReference type="RefSeq" id="WP_142034701.1">
    <property type="nucleotide sequence ID" value="NZ_JBHTGS010000002.1"/>
</dbReference>
<keyword evidence="1" id="KW-0472">Membrane</keyword>
<keyword evidence="1" id="KW-1133">Transmembrane helix</keyword>
<evidence type="ECO:0000256" key="1">
    <source>
        <dbReference type="SAM" id="Phobius"/>
    </source>
</evidence>
<reference evidence="2 3" key="1">
    <citation type="submission" date="2019-06" db="EMBL/GenBank/DDBJ databases">
        <title>Sequencing the genomes of 1000 actinobacteria strains.</title>
        <authorList>
            <person name="Klenk H.-P."/>
        </authorList>
    </citation>
    <scope>NUCLEOTIDE SEQUENCE [LARGE SCALE GENOMIC DNA]</scope>
    <source>
        <strain evidence="2 3">DSM 45928</strain>
    </source>
</reference>
<evidence type="ECO:0000313" key="3">
    <source>
        <dbReference type="Proteomes" id="UP000317043"/>
    </source>
</evidence>
<name>A0A543ARE4_9ACTN</name>
<proteinExistence type="predicted"/>
<dbReference type="InParanoid" id="A0A543ARE4"/>
<sequence>MAVYHSKFATKGTLPRTVGPFRHTKRIAAVLGIAAITAAAVFGLWRATLGVPEPVDLPGMFVAE</sequence>
<keyword evidence="1" id="KW-0812">Transmembrane</keyword>
<evidence type="ECO:0000313" key="2">
    <source>
        <dbReference type="EMBL" id="TQL75095.1"/>
    </source>
</evidence>
<keyword evidence="3" id="KW-1185">Reference proteome</keyword>
<feature type="transmembrane region" description="Helical" evidence="1">
    <location>
        <begin position="27"/>
        <end position="45"/>
    </location>
</feature>
<protein>
    <submittedName>
        <fullName evidence="2">Uncharacterized protein</fullName>
    </submittedName>
</protein>